<accession>G2PHS3</accession>
<dbReference type="KEGG" id="svl:Strvi_0098"/>
<gene>
    <name evidence="2" type="ORF">Strvi_0098</name>
</gene>
<dbReference type="HOGENOM" id="CLU_1834129_0_0_11"/>
<geneLocation type="plasmid" evidence="2 3">
    <name>pSTRVI02</name>
</geneLocation>
<feature type="region of interest" description="Disordered" evidence="1">
    <location>
        <begin position="37"/>
        <end position="64"/>
    </location>
</feature>
<keyword evidence="2" id="KW-0614">Plasmid</keyword>
<evidence type="ECO:0000313" key="3">
    <source>
        <dbReference type="Proteomes" id="UP000008703"/>
    </source>
</evidence>
<name>G2PHS3_STRV4</name>
<dbReference type="Proteomes" id="UP000008703">
    <property type="component" value="Plasmid pSTRVI02"/>
</dbReference>
<organism evidence="2 3">
    <name type="scientific">Streptomyces violaceusniger (strain Tu 4113)</name>
    <dbReference type="NCBI Taxonomy" id="653045"/>
    <lineage>
        <taxon>Bacteria</taxon>
        <taxon>Bacillati</taxon>
        <taxon>Actinomycetota</taxon>
        <taxon>Actinomycetes</taxon>
        <taxon>Kitasatosporales</taxon>
        <taxon>Streptomycetaceae</taxon>
        <taxon>Streptomyces</taxon>
        <taxon>Streptomyces violaceusniger group</taxon>
    </lineage>
</organism>
<sequence>MTVFLQFTPAASTPEHPVAAGPLEFFPSIEAALREVTARGRDRTGRRAEAAATDKHTSPEHERVREAVDFPEAREGEGGWVALVWWRRSGEKPPQPGEPTGEVWLSAGGGKVDRKRTDSAAWDTGRAGNGANAARRKASA</sequence>
<reference evidence="2" key="1">
    <citation type="submission" date="2011-08" db="EMBL/GenBank/DDBJ databases">
        <title>Complete sequence of plasmid 2 of Streptomyces violaceusniger Tu 4113.</title>
        <authorList>
            <consortium name="US DOE Joint Genome Institute"/>
            <person name="Lucas S."/>
            <person name="Han J."/>
            <person name="Lapidus A."/>
            <person name="Cheng J.-F."/>
            <person name="Goodwin L."/>
            <person name="Pitluck S."/>
            <person name="Peters L."/>
            <person name="Ivanova N."/>
            <person name="Daligault H."/>
            <person name="Detter J.C."/>
            <person name="Han C."/>
            <person name="Tapia R."/>
            <person name="Land M."/>
            <person name="Hauser L."/>
            <person name="Kyrpides N."/>
            <person name="Ivanova N."/>
            <person name="Pagani I."/>
            <person name="Hagen A."/>
            <person name="Katz L."/>
            <person name="Fiedler H.-P."/>
            <person name="Keasling J."/>
            <person name="Fortman J."/>
            <person name="Woyke T."/>
        </authorList>
    </citation>
    <scope>NUCLEOTIDE SEQUENCE [LARGE SCALE GENOMIC DNA]</scope>
    <source>
        <strain evidence="2">Tu 4113</strain>
        <plasmid evidence="2">pSTRVI02</plasmid>
    </source>
</reference>
<protein>
    <submittedName>
        <fullName evidence="2">Uncharacterized protein</fullName>
    </submittedName>
</protein>
<dbReference type="EMBL" id="CP002996">
    <property type="protein sequence ID" value="AEM88874.1"/>
    <property type="molecule type" value="Genomic_DNA"/>
</dbReference>
<keyword evidence="3" id="KW-1185">Reference proteome</keyword>
<evidence type="ECO:0000313" key="2">
    <source>
        <dbReference type="EMBL" id="AEM88874.1"/>
    </source>
</evidence>
<evidence type="ECO:0000256" key="1">
    <source>
        <dbReference type="SAM" id="MobiDB-lite"/>
    </source>
</evidence>
<feature type="region of interest" description="Disordered" evidence="1">
    <location>
        <begin position="89"/>
        <end position="140"/>
    </location>
</feature>
<dbReference type="RefSeq" id="WP_014043809.1">
    <property type="nucleotide sequence ID" value="NC_015952.1"/>
</dbReference>
<proteinExistence type="predicted"/>
<dbReference type="AlphaFoldDB" id="G2PHS3"/>